<feature type="domain" description="FDX-ACB" evidence="18">
    <location>
        <begin position="712"/>
        <end position="805"/>
    </location>
</feature>
<accession>A4J4Z5</accession>
<dbReference type="SMART" id="SM00896">
    <property type="entry name" value="FDX-ACB"/>
    <property type="match status" value="1"/>
</dbReference>
<dbReference type="CDD" id="cd00769">
    <property type="entry name" value="PheRS_beta_core"/>
    <property type="match status" value="1"/>
</dbReference>
<dbReference type="InterPro" id="IPR033714">
    <property type="entry name" value="tRNA_bind_bactPheRS"/>
</dbReference>
<evidence type="ECO:0000259" key="19">
    <source>
        <dbReference type="PROSITE" id="PS51483"/>
    </source>
</evidence>
<evidence type="ECO:0000256" key="12">
    <source>
        <dbReference type="ARBA" id="ARBA00022917"/>
    </source>
</evidence>
<dbReference type="InterPro" id="IPR002547">
    <property type="entry name" value="tRNA-bd_dom"/>
</dbReference>
<dbReference type="GO" id="GO:0000049">
    <property type="term" value="F:tRNA binding"/>
    <property type="evidence" value="ECO:0007669"/>
    <property type="project" value="UniProtKB-UniRule"/>
</dbReference>
<dbReference type="SMART" id="SM00873">
    <property type="entry name" value="B3_4"/>
    <property type="match status" value="1"/>
</dbReference>
<keyword evidence="4 15" id="KW-0963">Cytoplasm</keyword>
<comment type="similarity">
    <text evidence="2 15">Belongs to the phenylalanyl-tRNA synthetase beta subunit family. Type 1 subfamily.</text>
</comment>
<dbReference type="Gene3D" id="3.30.930.10">
    <property type="entry name" value="Bira Bifunctional Protein, Domain 2"/>
    <property type="match status" value="1"/>
</dbReference>
<evidence type="ECO:0000313" key="21">
    <source>
        <dbReference type="Proteomes" id="UP000001556"/>
    </source>
</evidence>
<dbReference type="eggNOG" id="COG0072">
    <property type="taxonomic scope" value="Bacteria"/>
</dbReference>
<protein>
    <recommendedName>
        <fullName evidence="15">Phenylalanine--tRNA ligase beta subunit</fullName>
        <ecNumber evidence="15">6.1.1.20</ecNumber>
    </recommendedName>
    <alternativeName>
        <fullName evidence="15">Phenylalanyl-tRNA synthetase beta subunit</fullName>
        <shortName evidence="15">PheRS</shortName>
    </alternativeName>
</protein>
<dbReference type="PANTHER" id="PTHR10947:SF0">
    <property type="entry name" value="PHENYLALANINE--TRNA LIGASE BETA SUBUNIT"/>
    <property type="match status" value="1"/>
</dbReference>
<evidence type="ECO:0000256" key="8">
    <source>
        <dbReference type="ARBA" id="ARBA00022741"/>
    </source>
</evidence>
<dbReference type="KEGG" id="drm:Dred_1620"/>
<dbReference type="InterPro" id="IPR012340">
    <property type="entry name" value="NA-bd_OB-fold"/>
</dbReference>
<dbReference type="SUPFAM" id="SSF50249">
    <property type="entry name" value="Nucleic acid-binding proteins"/>
    <property type="match status" value="1"/>
</dbReference>
<name>A4J4Z5_DESRM</name>
<dbReference type="EC" id="6.1.1.20" evidence="15"/>
<keyword evidence="13 15" id="KW-0030">Aminoacyl-tRNA synthetase</keyword>
<feature type="domain" description="TRNA-binding" evidence="17">
    <location>
        <begin position="39"/>
        <end position="154"/>
    </location>
</feature>
<evidence type="ECO:0000256" key="7">
    <source>
        <dbReference type="ARBA" id="ARBA00022723"/>
    </source>
</evidence>
<reference evidence="20 21" key="1">
    <citation type="submission" date="2007-03" db="EMBL/GenBank/DDBJ databases">
        <title>Complete sequence of Desulfotomaculum reducens MI-1.</title>
        <authorList>
            <consortium name="US DOE Joint Genome Institute"/>
            <person name="Copeland A."/>
            <person name="Lucas S."/>
            <person name="Lapidus A."/>
            <person name="Barry K."/>
            <person name="Detter J.C."/>
            <person name="Glavina del Rio T."/>
            <person name="Hammon N."/>
            <person name="Israni S."/>
            <person name="Dalin E."/>
            <person name="Tice H."/>
            <person name="Pitluck S."/>
            <person name="Sims D."/>
            <person name="Brettin T."/>
            <person name="Bruce D."/>
            <person name="Han C."/>
            <person name="Tapia R."/>
            <person name="Schmutz J."/>
            <person name="Larimer F."/>
            <person name="Land M."/>
            <person name="Hauser L."/>
            <person name="Kyrpides N."/>
            <person name="Kim E."/>
            <person name="Tebo B.M."/>
            <person name="Richardson P."/>
        </authorList>
    </citation>
    <scope>NUCLEOTIDE SEQUENCE [LARGE SCALE GENOMIC DNA]</scope>
    <source>
        <strain evidence="20 21">MI-1</strain>
    </source>
</reference>
<dbReference type="GO" id="GO:0005524">
    <property type="term" value="F:ATP binding"/>
    <property type="evidence" value="ECO:0007669"/>
    <property type="project" value="UniProtKB-UniRule"/>
</dbReference>
<dbReference type="PROSITE" id="PS51447">
    <property type="entry name" value="FDX_ACB"/>
    <property type="match status" value="1"/>
</dbReference>
<evidence type="ECO:0000256" key="15">
    <source>
        <dbReference type="HAMAP-Rule" id="MF_00283"/>
    </source>
</evidence>
<dbReference type="SUPFAM" id="SSF54991">
    <property type="entry name" value="Anticodon-binding domain of PheRS"/>
    <property type="match status" value="1"/>
</dbReference>
<evidence type="ECO:0000256" key="13">
    <source>
        <dbReference type="ARBA" id="ARBA00023146"/>
    </source>
</evidence>
<keyword evidence="11 16" id="KW-0694">RNA-binding</keyword>
<dbReference type="InterPro" id="IPR045060">
    <property type="entry name" value="Phe-tRNA-ligase_IIc_bsu"/>
</dbReference>
<keyword evidence="7 15" id="KW-0479">Metal-binding</keyword>
<dbReference type="SUPFAM" id="SSF56037">
    <property type="entry name" value="PheT/TilS domain"/>
    <property type="match status" value="1"/>
</dbReference>
<dbReference type="GO" id="GO:0016740">
    <property type="term" value="F:transferase activity"/>
    <property type="evidence" value="ECO:0007669"/>
    <property type="project" value="UniProtKB-ARBA"/>
</dbReference>
<keyword evidence="21" id="KW-1185">Reference proteome</keyword>
<dbReference type="InterPro" id="IPR005121">
    <property type="entry name" value="Fdx_antiC-bd"/>
</dbReference>
<dbReference type="NCBIfam" id="NF045760">
    <property type="entry name" value="YtpR"/>
    <property type="match status" value="1"/>
</dbReference>
<evidence type="ECO:0000256" key="3">
    <source>
        <dbReference type="ARBA" id="ARBA00011209"/>
    </source>
</evidence>
<evidence type="ECO:0000256" key="14">
    <source>
        <dbReference type="ARBA" id="ARBA00049255"/>
    </source>
</evidence>
<dbReference type="InterPro" id="IPR005147">
    <property type="entry name" value="tRNA_synthase_B5-dom"/>
</dbReference>
<keyword evidence="5 16" id="KW-0820">tRNA-binding</keyword>
<dbReference type="Gene3D" id="3.30.70.380">
    <property type="entry name" value="Ferrodoxin-fold anticodon-binding domain"/>
    <property type="match status" value="1"/>
</dbReference>
<dbReference type="InterPro" id="IPR009061">
    <property type="entry name" value="DNA-bd_dom_put_sf"/>
</dbReference>
<dbReference type="Pfam" id="PF17759">
    <property type="entry name" value="tRNA_synthFbeta"/>
    <property type="match status" value="1"/>
</dbReference>
<dbReference type="GO" id="GO:0004826">
    <property type="term" value="F:phenylalanine-tRNA ligase activity"/>
    <property type="evidence" value="ECO:0007669"/>
    <property type="project" value="UniProtKB-UniRule"/>
</dbReference>
<dbReference type="PROSITE" id="PS50886">
    <property type="entry name" value="TRBD"/>
    <property type="match status" value="1"/>
</dbReference>
<comment type="cofactor">
    <cofactor evidence="15">
        <name>Mg(2+)</name>
        <dbReference type="ChEBI" id="CHEBI:18420"/>
    </cofactor>
    <text evidence="15">Binds 2 magnesium ions per tetramer.</text>
</comment>
<gene>
    <name evidence="15" type="primary">pheT</name>
    <name evidence="20" type="ordered locus">Dred_1620</name>
</gene>
<evidence type="ECO:0000256" key="1">
    <source>
        <dbReference type="ARBA" id="ARBA00004496"/>
    </source>
</evidence>
<dbReference type="InterPro" id="IPR041616">
    <property type="entry name" value="PheRS_beta_core"/>
</dbReference>
<dbReference type="InterPro" id="IPR036690">
    <property type="entry name" value="Fdx_antiC-bd_sf"/>
</dbReference>
<dbReference type="NCBIfam" id="TIGR00472">
    <property type="entry name" value="pheT_bact"/>
    <property type="match status" value="1"/>
</dbReference>
<dbReference type="HOGENOM" id="CLU_016891_0_0_9"/>
<evidence type="ECO:0000256" key="6">
    <source>
        <dbReference type="ARBA" id="ARBA00022598"/>
    </source>
</evidence>
<dbReference type="Pfam" id="PF03484">
    <property type="entry name" value="B5"/>
    <property type="match status" value="1"/>
</dbReference>
<keyword evidence="6 15" id="KW-0436">Ligase</keyword>
<dbReference type="HAMAP" id="MF_00283">
    <property type="entry name" value="Phe_tRNA_synth_beta1"/>
    <property type="match status" value="1"/>
</dbReference>
<comment type="catalytic activity">
    <reaction evidence="14 15">
        <text>tRNA(Phe) + L-phenylalanine + ATP = L-phenylalanyl-tRNA(Phe) + AMP + diphosphate + H(+)</text>
        <dbReference type="Rhea" id="RHEA:19413"/>
        <dbReference type="Rhea" id="RHEA-COMP:9668"/>
        <dbReference type="Rhea" id="RHEA-COMP:9699"/>
        <dbReference type="ChEBI" id="CHEBI:15378"/>
        <dbReference type="ChEBI" id="CHEBI:30616"/>
        <dbReference type="ChEBI" id="CHEBI:33019"/>
        <dbReference type="ChEBI" id="CHEBI:58095"/>
        <dbReference type="ChEBI" id="CHEBI:78442"/>
        <dbReference type="ChEBI" id="CHEBI:78531"/>
        <dbReference type="ChEBI" id="CHEBI:456215"/>
        <dbReference type="EC" id="6.1.1.20"/>
    </reaction>
</comment>
<dbReference type="Pfam" id="PF03483">
    <property type="entry name" value="B3_4"/>
    <property type="match status" value="1"/>
</dbReference>
<dbReference type="GO" id="GO:0140096">
    <property type="term" value="F:catalytic activity, acting on a protein"/>
    <property type="evidence" value="ECO:0007669"/>
    <property type="project" value="UniProtKB-ARBA"/>
</dbReference>
<evidence type="ECO:0000256" key="9">
    <source>
        <dbReference type="ARBA" id="ARBA00022840"/>
    </source>
</evidence>
<evidence type="ECO:0000256" key="2">
    <source>
        <dbReference type="ARBA" id="ARBA00008653"/>
    </source>
</evidence>
<evidence type="ECO:0000256" key="5">
    <source>
        <dbReference type="ARBA" id="ARBA00022555"/>
    </source>
</evidence>
<evidence type="ECO:0000256" key="11">
    <source>
        <dbReference type="ARBA" id="ARBA00022884"/>
    </source>
</evidence>
<keyword evidence="10 15" id="KW-0460">Magnesium</keyword>
<keyword evidence="12 15" id="KW-0648">Protein biosynthesis</keyword>
<dbReference type="InterPro" id="IPR005146">
    <property type="entry name" value="B3/B4_tRNA-bd"/>
</dbReference>
<feature type="domain" description="B5" evidence="19">
    <location>
        <begin position="408"/>
        <end position="483"/>
    </location>
</feature>
<dbReference type="CDD" id="cd02796">
    <property type="entry name" value="tRNA_bind_bactPheRS"/>
    <property type="match status" value="1"/>
</dbReference>
<evidence type="ECO:0000313" key="20">
    <source>
        <dbReference type="EMBL" id="ABO50148.1"/>
    </source>
</evidence>
<evidence type="ECO:0000256" key="10">
    <source>
        <dbReference type="ARBA" id="ARBA00022842"/>
    </source>
</evidence>
<dbReference type="Gene3D" id="3.50.40.10">
    <property type="entry name" value="Phenylalanyl-trna Synthetase, Chain B, domain 3"/>
    <property type="match status" value="1"/>
</dbReference>
<feature type="binding site" evidence="15">
    <location>
        <position position="470"/>
    </location>
    <ligand>
        <name>Mg(2+)</name>
        <dbReference type="ChEBI" id="CHEBI:18420"/>
        <note>shared with alpha subunit</note>
    </ligand>
</feature>
<dbReference type="FunFam" id="2.40.50.140:FF:000045">
    <property type="entry name" value="Phenylalanine--tRNA ligase beta subunit"/>
    <property type="match status" value="1"/>
</dbReference>
<evidence type="ECO:0000259" key="18">
    <source>
        <dbReference type="PROSITE" id="PS51447"/>
    </source>
</evidence>
<dbReference type="PANTHER" id="PTHR10947">
    <property type="entry name" value="PHENYLALANYL-TRNA SYNTHETASE BETA CHAIN AND LEUCINE-RICH REPEAT-CONTAINING PROTEIN 47"/>
    <property type="match status" value="1"/>
</dbReference>
<dbReference type="GO" id="GO:0000287">
    <property type="term" value="F:magnesium ion binding"/>
    <property type="evidence" value="ECO:0007669"/>
    <property type="project" value="UniProtKB-UniRule"/>
</dbReference>
<dbReference type="FunFam" id="3.30.70.380:FF:000001">
    <property type="entry name" value="Phenylalanine--tRNA ligase beta subunit"/>
    <property type="match status" value="1"/>
</dbReference>
<dbReference type="SUPFAM" id="SSF46955">
    <property type="entry name" value="Putative DNA-binding domain"/>
    <property type="match status" value="1"/>
</dbReference>
<dbReference type="GO" id="GO:0006432">
    <property type="term" value="P:phenylalanyl-tRNA aminoacylation"/>
    <property type="evidence" value="ECO:0007669"/>
    <property type="project" value="UniProtKB-UniRule"/>
</dbReference>
<dbReference type="FunFam" id="3.30.56.10:FF:000002">
    <property type="entry name" value="Phenylalanine--tRNA ligase beta subunit"/>
    <property type="match status" value="1"/>
</dbReference>
<proteinExistence type="inferred from homology"/>
<dbReference type="Gene3D" id="3.30.56.10">
    <property type="match status" value="2"/>
</dbReference>
<feature type="binding site" evidence="15">
    <location>
        <position position="467"/>
    </location>
    <ligand>
        <name>Mg(2+)</name>
        <dbReference type="ChEBI" id="CHEBI:18420"/>
        <note>shared with alpha subunit</note>
    </ligand>
</feature>
<dbReference type="Pfam" id="PF01588">
    <property type="entry name" value="tRNA_bind"/>
    <property type="match status" value="1"/>
</dbReference>
<evidence type="ECO:0000259" key="17">
    <source>
        <dbReference type="PROSITE" id="PS50886"/>
    </source>
</evidence>
<dbReference type="AlphaFoldDB" id="A4J4Z5"/>
<dbReference type="Gene3D" id="2.40.50.140">
    <property type="entry name" value="Nucleic acid-binding proteins"/>
    <property type="match status" value="1"/>
</dbReference>
<sequence>MRVSYQWLKDYVDIQITPQELADRLTLSGLAVDTVDELGTEIENVVTGRIVKIEKHPNADKLVVCQVDVGQEELLQIVTGATNVREGHVIPVALEGAKLAEGLQIKRSKLRGVESRGMLCSGQELGMETRLLSPDMANGILILPEDVPVGLDAKEILGLNDAVLELDLTPNRGDALSMIGVARDVAALLNTELKIPVPQFQENNEKIDKLAKIDIEDIDLCRRYVGRVIKGIKIGPSPIWLQNRLRAAGIRPISNVVDVTNYVMLEMGQPLHAFDYDKIANHHIIVRRAQEDEKIISLDGVERTLNPEMLAITDEAGPVAVAGVMGGLESEVTDATINILVESAYFHPINVRRTSKALGLRSESSMRFEKGIDINGCLRAADRALQLMQQLAGGMVVSGTIDKFPNPITEKTILLRPKRVNWVLGVDIPKQEIMRIMESLQFRVQEQEGDILVTVPTFRPDISGEWDLVEEVVRLYGFNQIPETLPFGATSQGVRTAEQQMNWDMRRIMTSCGFYEVVTYGFVHPRIFDLMNLPKDSIFRNCVKLQNPLSEEQSIMRTVLVPSLLEVLQKNSNRRAQSGAIFEIARVFYPQEGQPLPEEVPVLAAVAYGNTQKTWNQPARPMDYYFMKGVVEQLMEGLGAASTAFSRHQDPSFHPGRCAKIEVAGRMLGVVGELHPNVVENYELPSRAVAVKLDLKVLAEVNRPVKQYQGLPKFPTMERDLAVLVKLEVPAAEMLSIIQRAAGELLKETDIFDVYQGSQVPEGYKSVAFSMKFQAKDRTLTDEEINEKMQRITKSLFAQTGAELRK</sequence>
<dbReference type="Proteomes" id="UP000001556">
    <property type="component" value="Chromosome"/>
</dbReference>
<dbReference type="FunFam" id="3.50.40.10:FF:000001">
    <property type="entry name" value="Phenylalanine--tRNA ligase beta subunit"/>
    <property type="match status" value="1"/>
</dbReference>
<dbReference type="SUPFAM" id="SSF55681">
    <property type="entry name" value="Class II aaRS and biotin synthetases"/>
    <property type="match status" value="1"/>
</dbReference>
<dbReference type="STRING" id="349161.Dred_1620"/>
<dbReference type="InterPro" id="IPR020825">
    <property type="entry name" value="Phe-tRNA_synthase-like_B3/B4"/>
</dbReference>
<evidence type="ECO:0000256" key="16">
    <source>
        <dbReference type="PROSITE-ProRule" id="PRU00209"/>
    </source>
</evidence>
<dbReference type="GO" id="GO:0009328">
    <property type="term" value="C:phenylalanine-tRNA ligase complex"/>
    <property type="evidence" value="ECO:0007669"/>
    <property type="project" value="TreeGrafter"/>
</dbReference>
<feature type="binding site" evidence="15">
    <location>
        <position position="471"/>
    </location>
    <ligand>
        <name>Mg(2+)</name>
        <dbReference type="ChEBI" id="CHEBI:18420"/>
        <note>shared with alpha subunit</note>
    </ligand>
</feature>
<dbReference type="EMBL" id="CP000612">
    <property type="protein sequence ID" value="ABO50148.1"/>
    <property type="molecule type" value="Genomic_DNA"/>
</dbReference>
<dbReference type="InterPro" id="IPR045864">
    <property type="entry name" value="aa-tRNA-synth_II/BPL/LPL"/>
</dbReference>
<dbReference type="SMART" id="SM00874">
    <property type="entry name" value="B5"/>
    <property type="match status" value="1"/>
</dbReference>
<dbReference type="PROSITE" id="PS51483">
    <property type="entry name" value="B5"/>
    <property type="match status" value="1"/>
</dbReference>
<feature type="binding site" evidence="15">
    <location>
        <position position="461"/>
    </location>
    <ligand>
        <name>Mg(2+)</name>
        <dbReference type="ChEBI" id="CHEBI:18420"/>
        <note>shared with alpha subunit</note>
    </ligand>
</feature>
<keyword evidence="8 15" id="KW-0547">Nucleotide-binding</keyword>
<dbReference type="RefSeq" id="WP_011877964.1">
    <property type="nucleotide sequence ID" value="NC_009253.1"/>
</dbReference>
<evidence type="ECO:0000256" key="4">
    <source>
        <dbReference type="ARBA" id="ARBA00022490"/>
    </source>
</evidence>
<organism evidence="20 21">
    <name type="scientific">Desulforamulus reducens (strain ATCC BAA-1160 / DSM 100696 / MI-1)</name>
    <name type="common">Desulfotomaculum reducens</name>
    <dbReference type="NCBI Taxonomy" id="349161"/>
    <lineage>
        <taxon>Bacteria</taxon>
        <taxon>Bacillati</taxon>
        <taxon>Bacillota</taxon>
        <taxon>Clostridia</taxon>
        <taxon>Eubacteriales</taxon>
        <taxon>Peptococcaceae</taxon>
        <taxon>Desulforamulus</taxon>
    </lineage>
</organism>
<comment type="subcellular location">
    <subcellularLocation>
        <location evidence="1 15">Cytoplasm</location>
    </subcellularLocation>
</comment>
<dbReference type="OrthoDB" id="9805455at2"/>
<comment type="subunit">
    <text evidence="3 15">Tetramer of two alpha and two beta subunits.</text>
</comment>
<dbReference type="Pfam" id="PF03147">
    <property type="entry name" value="FDX-ACB"/>
    <property type="match status" value="1"/>
</dbReference>
<dbReference type="InterPro" id="IPR004532">
    <property type="entry name" value="Phe-tRNA-ligase_IIc_bsu_bact"/>
</dbReference>
<keyword evidence="9 15" id="KW-0067">ATP-binding</keyword>